<keyword evidence="2" id="KW-1185">Reference proteome</keyword>
<evidence type="ECO:0000313" key="1">
    <source>
        <dbReference type="EMBL" id="KAF2736488.1"/>
    </source>
</evidence>
<dbReference type="PROSITE" id="PS51257">
    <property type="entry name" value="PROKAR_LIPOPROTEIN"/>
    <property type="match status" value="1"/>
</dbReference>
<reference evidence="1" key="1">
    <citation type="journal article" date="2020" name="Stud. Mycol.">
        <title>101 Dothideomycetes genomes: a test case for predicting lifestyles and emergence of pathogens.</title>
        <authorList>
            <person name="Haridas S."/>
            <person name="Albert R."/>
            <person name="Binder M."/>
            <person name="Bloem J."/>
            <person name="Labutti K."/>
            <person name="Salamov A."/>
            <person name="Andreopoulos B."/>
            <person name="Baker S."/>
            <person name="Barry K."/>
            <person name="Bills G."/>
            <person name="Bluhm B."/>
            <person name="Cannon C."/>
            <person name="Castanera R."/>
            <person name="Culley D."/>
            <person name="Daum C."/>
            <person name="Ezra D."/>
            <person name="Gonzalez J."/>
            <person name="Henrissat B."/>
            <person name="Kuo A."/>
            <person name="Liang C."/>
            <person name="Lipzen A."/>
            <person name="Lutzoni F."/>
            <person name="Magnuson J."/>
            <person name="Mondo S."/>
            <person name="Nolan M."/>
            <person name="Ohm R."/>
            <person name="Pangilinan J."/>
            <person name="Park H.-J."/>
            <person name="Ramirez L."/>
            <person name="Alfaro M."/>
            <person name="Sun H."/>
            <person name="Tritt A."/>
            <person name="Yoshinaga Y."/>
            <person name="Zwiers L.-H."/>
            <person name="Turgeon B."/>
            <person name="Goodwin S."/>
            <person name="Spatafora J."/>
            <person name="Crous P."/>
            <person name="Grigoriev I."/>
        </authorList>
    </citation>
    <scope>NUCLEOTIDE SEQUENCE</scope>
    <source>
        <strain evidence="1">CBS 125425</strain>
    </source>
</reference>
<dbReference type="Proteomes" id="UP000799444">
    <property type="component" value="Unassembled WGS sequence"/>
</dbReference>
<gene>
    <name evidence="1" type="ORF">EJ04DRAFT_510987</name>
</gene>
<dbReference type="EMBL" id="ML996124">
    <property type="protein sequence ID" value="KAF2736488.1"/>
    <property type="molecule type" value="Genomic_DNA"/>
</dbReference>
<evidence type="ECO:0000313" key="2">
    <source>
        <dbReference type="Proteomes" id="UP000799444"/>
    </source>
</evidence>
<accession>A0A9P4QZ12</accession>
<organism evidence="1 2">
    <name type="scientific">Polyplosphaeria fusca</name>
    <dbReference type="NCBI Taxonomy" id="682080"/>
    <lineage>
        <taxon>Eukaryota</taxon>
        <taxon>Fungi</taxon>
        <taxon>Dikarya</taxon>
        <taxon>Ascomycota</taxon>
        <taxon>Pezizomycotina</taxon>
        <taxon>Dothideomycetes</taxon>
        <taxon>Pleosporomycetidae</taxon>
        <taxon>Pleosporales</taxon>
        <taxon>Tetraplosphaeriaceae</taxon>
        <taxon>Polyplosphaeria</taxon>
    </lineage>
</organism>
<sequence>MWWISSRLPGYLNSATACDDVGAYAFPGFHVKMHPSAKPLAQCRGSVVSGTWCAPTHFALALESDELPVLEGMGC</sequence>
<proteinExistence type="predicted"/>
<dbReference type="AlphaFoldDB" id="A0A9P4QZ12"/>
<protein>
    <submittedName>
        <fullName evidence="1">Uncharacterized protein</fullName>
    </submittedName>
</protein>
<name>A0A9P4QZ12_9PLEO</name>
<comment type="caution">
    <text evidence="1">The sequence shown here is derived from an EMBL/GenBank/DDBJ whole genome shotgun (WGS) entry which is preliminary data.</text>
</comment>